<gene>
    <name evidence="2" type="ORF">BKE38_23060</name>
</gene>
<reference evidence="2 3" key="1">
    <citation type="submission" date="2016-10" db="EMBL/GenBank/DDBJ databases">
        <title>Draft Genome sequence of Roseomonas sp. strain M3.</title>
        <authorList>
            <person name="Subhash Y."/>
            <person name="Lee S."/>
        </authorList>
    </citation>
    <scope>NUCLEOTIDE SEQUENCE [LARGE SCALE GENOMIC DNA]</scope>
    <source>
        <strain evidence="2 3">M3</strain>
    </source>
</reference>
<proteinExistence type="predicted"/>
<keyword evidence="3" id="KW-1185">Reference proteome</keyword>
<dbReference type="Proteomes" id="UP000188879">
    <property type="component" value="Unassembled WGS sequence"/>
</dbReference>
<evidence type="ECO:0000256" key="1">
    <source>
        <dbReference type="SAM" id="MobiDB-lite"/>
    </source>
</evidence>
<evidence type="ECO:0000313" key="2">
    <source>
        <dbReference type="EMBL" id="ONG47517.1"/>
    </source>
</evidence>
<accession>A0A1V2GXP2</accession>
<feature type="region of interest" description="Disordered" evidence="1">
    <location>
        <begin position="240"/>
        <end position="259"/>
    </location>
</feature>
<organism evidence="2 3">
    <name type="scientific">Teichococcus deserti</name>
    <dbReference type="NCBI Taxonomy" id="1817963"/>
    <lineage>
        <taxon>Bacteria</taxon>
        <taxon>Pseudomonadati</taxon>
        <taxon>Pseudomonadota</taxon>
        <taxon>Alphaproteobacteria</taxon>
        <taxon>Acetobacterales</taxon>
        <taxon>Roseomonadaceae</taxon>
        <taxon>Roseomonas</taxon>
    </lineage>
</organism>
<protein>
    <submittedName>
        <fullName evidence="2">Uncharacterized protein</fullName>
    </submittedName>
</protein>
<evidence type="ECO:0000313" key="3">
    <source>
        <dbReference type="Proteomes" id="UP000188879"/>
    </source>
</evidence>
<comment type="caution">
    <text evidence="2">The sequence shown here is derived from an EMBL/GenBank/DDBJ whole genome shotgun (WGS) entry which is preliminary data.</text>
</comment>
<feature type="region of interest" description="Disordered" evidence="1">
    <location>
        <begin position="209"/>
        <end position="233"/>
    </location>
</feature>
<name>A0A1V2GXP2_9PROT</name>
<dbReference type="RefSeq" id="WP_076959636.1">
    <property type="nucleotide sequence ID" value="NZ_MLCO01000273.1"/>
</dbReference>
<dbReference type="AlphaFoldDB" id="A0A1V2GXP2"/>
<dbReference type="EMBL" id="MLCO01000273">
    <property type="protein sequence ID" value="ONG47517.1"/>
    <property type="molecule type" value="Genomic_DNA"/>
</dbReference>
<dbReference type="OrthoDB" id="7056491at2"/>
<sequence length="370" mass="42141">MYTQCIGLDHSVLSFEILGADNYPDLEIGKVFRNNLSLGSPAVYHITFDRENKSEDLLGPHSEVRPSLLKNRWRVDATANPFERLDFAQLANYSDWFTYEAGLCEGAFKERKKLLYWLEVTLLLSRAGYVLDVIAMGRGVPRPLRRRIAANVRMKADKPVPHIANRSYLQSISPKLRSKDFDTAEEYLSGDVAAVYALRRLNELRGYEMKEPSPPSLPLGQPGSTPPRSPSNERIAARWTKKLSASDAQRKPSGNERGSITLVKAGHPIDWRTYFRKEFFADVEWVLGWTRTRKRREAATVRFDTTVFGNKLGELSISVTYEPHRESGQDNYTSLLHLGPLAPYFERHDMTGRQLTMERRADGSFALSIQ</sequence>